<dbReference type="EMBL" id="JAGGJU010000016">
    <property type="protein sequence ID" value="MBP1853263.1"/>
    <property type="molecule type" value="Genomic_DNA"/>
</dbReference>
<comment type="caution">
    <text evidence="2">The sequence shown here is derived from an EMBL/GenBank/DDBJ whole genome shotgun (WGS) entry which is preliminary data.</text>
</comment>
<feature type="signal peptide" evidence="1">
    <location>
        <begin position="1"/>
        <end position="20"/>
    </location>
</feature>
<accession>A0ABS4E5P1</accession>
<protein>
    <submittedName>
        <fullName evidence="2">Uncharacterized protein</fullName>
    </submittedName>
</protein>
<sequence>MLKAVTIALPFVFVAGLASADTVGYAFRGTAEITTNLNGLSCTLKGSGAGSVPSGCNYSIGVDPEAGKWSLSLTAGNDVCTQSQTSDGGTACQFN</sequence>
<feature type="chain" id="PRO_5047487246" evidence="1">
    <location>
        <begin position="21"/>
        <end position="95"/>
    </location>
</feature>
<dbReference type="Proteomes" id="UP000759443">
    <property type="component" value="Unassembled WGS sequence"/>
</dbReference>
<evidence type="ECO:0000313" key="3">
    <source>
        <dbReference type="Proteomes" id="UP000759443"/>
    </source>
</evidence>
<evidence type="ECO:0000256" key="1">
    <source>
        <dbReference type="SAM" id="SignalP"/>
    </source>
</evidence>
<name>A0ABS4E5P1_9HYPH</name>
<organism evidence="2 3">
    <name type="scientific">Rhizobium halophytocola</name>
    <dbReference type="NCBI Taxonomy" id="735519"/>
    <lineage>
        <taxon>Bacteria</taxon>
        <taxon>Pseudomonadati</taxon>
        <taxon>Pseudomonadota</taxon>
        <taxon>Alphaproteobacteria</taxon>
        <taxon>Hyphomicrobiales</taxon>
        <taxon>Rhizobiaceae</taxon>
        <taxon>Rhizobium/Agrobacterium group</taxon>
        <taxon>Rhizobium</taxon>
    </lineage>
</organism>
<evidence type="ECO:0000313" key="2">
    <source>
        <dbReference type="EMBL" id="MBP1853263.1"/>
    </source>
</evidence>
<reference evidence="2 3" key="1">
    <citation type="submission" date="2021-03" db="EMBL/GenBank/DDBJ databases">
        <title>Genomic Encyclopedia of Type Strains, Phase IV (KMG-IV): sequencing the most valuable type-strain genomes for metagenomic binning, comparative biology and taxonomic classification.</title>
        <authorList>
            <person name="Goeker M."/>
        </authorList>
    </citation>
    <scope>NUCLEOTIDE SEQUENCE [LARGE SCALE GENOMIC DNA]</scope>
    <source>
        <strain evidence="2 3">DSM 21600</strain>
    </source>
</reference>
<gene>
    <name evidence="2" type="ORF">J2Z17_004724</name>
</gene>
<proteinExistence type="predicted"/>
<dbReference type="RefSeq" id="WP_209948916.1">
    <property type="nucleotide sequence ID" value="NZ_JAGGJU010000016.1"/>
</dbReference>
<keyword evidence="3" id="KW-1185">Reference proteome</keyword>
<keyword evidence="1" id="KW-0732">Signal</keyword>